<feature type="domain" description="Radical SAM core" evidence="11">
    <location>
        <begin position="5"/>
        <end position="241"/>
    </location>
</feature>
<reference evidence="12" key="1">
    <citation type="submission" date="2006-05" db="EMBL/GenBank/DDBJ databases">
        <title>Annotation of the draft genome assembly of Desulfuromonas acetoxidans DSM 684.</title>
        <authorList>
            <consortium name="US DOE Joint Genome Institute (JGI-ORNL)"/>
            <person name="Larimer F."/>
            <person name="Land M."/>
            <person name="Hauser L."/>
        </authorList>
    </citation>
    <scope>NUCLEOTIDE SEQUENCE [LARGE SCALE GENOMIC DNA]</scope>
    <source>
        <strain evidence="12">DSM 684</strain>
    </source>
</reference>
<dbReference type="SFLD" id="SFLDF00288">
    <property type="entry name" value="HemN-like__clustered_with_nucl"/>
    <property type="match status" value="1"/>
</dbReference>
<dbReference type="SFLD" id="SFLDF00562">
    <property type="entry name" value="HemN-like__clustered_with_heat"/>
    <property type="match status" value="1"/>
</dbReference>
<dbReference type="InterPro" id="IPR006638">
    <property type="entry name" value="Elp3/MiaA/NifB-like_rSAM"/>
</dbReference>
<keyword evidence="13" id="KW-1185">Reference proteome</keyword>
<organism evidence="12 13">
    <name type="scientific">Desulfuromonas acetoxidans (strain DSM 684 / 11070)</name>
    <dbReference type="NCBI Taxonomy" id="281689"/>
    <lineage>
        <taxon>Bacteria</taxon>
        <taxon>Pseudomonadati</taxon>
        <taxon>Thermodesulfobacteriota</taxon>
        <taxon>Desulfuromonadia</taxon>
        <taxon>Desulfuromonadales</taxon>
        <taxon>Desulfuromonadaceae</taxon>
        <taxon>Desulfuromonas</taxon>
    </lineage>
</organism>
<evidence type="ECO:0000256" key="2">
    <source>
        <dbReference type="ARBA" id="ARBA00006100"/>
    </source>
</evidence>
<evidence type="ECO:0000256" key="10">
    <source>
        <dbReference type="RuleBase" id="RU364116"/>
    </source>
</evidence>
<dbReference type="SFLD" id="SFLDG01082">
    <property type="entry name" value="B12-binding_domain_containing"/>
    <property type="match status" value="1"/>
</dbReference>
<dbReference type="GO" id="GO:0005737">
    <property type="term" value="C:cytoplasm"/>
    <property type="evidence" value="ECO:0007669"/>
    <property type="project" value="UniProtKB-SubCell"/>
</dbReference>
<protein>
    <recommendedName>
        <fullName evidence="3 10">Heme chaperone HemW</fullName>
    </recommendedName>
</protein>
<dbReference type="SFLD" id="SFLDG01065">
    <property type="entry name" value="anaerobic_coproporphyrinogen-I"/>
    <property type="match status" value="1"/>
</dbReference>
<keyword evidence="5 10" id="KW-0949">S-adenosyl-L-methionine</keyword>
<proteinExistence type="inferred from homology"/>
<dbReference type="InterPro" id="IPR058240">
    <property type="entry name" value="rSAM_sf"/>
</dbReference>
<dbReference type="Proteomes" id="UP000005695">
    <property type="component" value="Unassembled WGS sequence"/>
</dbReference>
<dbReference type="InterPro" id="IPR007197">
    <property type="entry name" value="rSAM"/>
</dbReference>
<comment type="cofactor">
    <cofactor evidence="1">
        <name>[4Fe-4S] cluster</name>
        <dbReference type="ChEBI" id="CHEBI:49883"/>
    </cofactor>
</comment>
<evidence type="ECO:0000256" key="8">
    <source>
        <dbReference type="ARBA" id="ARBA00023014"/>
    </source>
</evidence>
<keyword evidence="9 10" id="KW-0143">Chaperone</keyword>
<dbReference type="PROSITE" id="PS51918">
    <property type="entry name" value="RADICAL_SAM"/>
    <property type="match status" value="1"/>
</dbReference>
<comment type="caution">
    <text evidence="12">The sequence shown here is derived from an EMBL/GenBank/DDBJ whole genome shotgun (WGS) entry which is preliminary data.</text>
</comment>
<dbReference type="InterPro" id="IPR013785">
    <property type="entry name" value="Aldolase_TIM"/>
</dbReference>
<evidence type="ECO:0000313" key="12">
    <source>
        <dbReference type="EMBL" id="EAT14439.1"/>
    </source>
</evidence>
<comment type="similarity">
    <text evidence="2">Belongs to the anaerobic coproporphyrinogen-III oxidase family. HemW subfamily.</text>
</comment>
<keyword evidence="10" id="KW-0004">4Fe-4S</keyword>
<dbReference type="GO" id="GO:0004109">
    <property type="term" value="F:coproporphyrinogen oxidase activity"/>
    <property type="evidence" value="ECO:0007669"/>
    <property type="project" value="InterPro"/>
</dbReference>
<keyword evidence="4 10" id="KW-0349">Heme</keyword>
<keyword evidence="7 10" id="KW-0408">Iron</keyword>
<name>Q1JW07_DESA6</name>
<evidence type="ECO:0000259" key="11">
    <source>
        <dbReference type="PROSITE" id="PS51918"/>
    </source>
</evidence>
<sequence>MLCLLHGDAVAGLYIHIPFCRQKCPYCDFYSEVDRDGDLVLYVDALCRDLELSCAWYGAEPFSTVFFGGGTPSLLPPDQVERILNQVQRFYGLSADVEVSMEVNPGTVDCQGLHGYHQAGVNRLSIGVQSFDDDQLRWLRRIHDSRQALALVDEARRAGFERLNLDLMFALPGQSEASMVESCRRIAQLDVEHVAIYGLSVEPGTPLAAAEASGRWSQSDEADYQRHYLTLSEQLIRHGFDHYEISNFCRPGEACRHNLGYWQRRPYLGIGAGAHSFLGQGDGERWHCPDDLNAYLRALQHGQLPRQQLETFSHGQAVSEAAYLALRCGKGVDDQEFLLRYGVRFSSRFSDAIAACGDALHRCGTRYFFEPKDWLLYDFYIEKFLI</sequence>
<dbReference type="SUPFAM" id="SSF102114">
    <property type="entry name" value="Radical SAM enzymes"/>
    <property type="match status" value="1"/>
</dbReference>
<keyword evidence="10" id="KW-0963">Cytoplasm</keyword>
<evidence type="ECO:0000256" key="7">
    <source>
        <dbReference type="ARBA" id="ARBA00023004"/>
    </source>
</evidence>
<dbReference type="Gene3D" id="3.20.20.70">
    <property type="entry name" value="Aldolase class I"/>
    <property type="match status" value="1"/>
</dbReference>
<dbReference type="CDD" id="cd01335">
    <property type="entry name" value="Radical_SAM"/>
    <property type="match status" value="1"/>
</dbReference>
<accession>Q1JW07</accession>
<gene>
    <name evidence="12" type="ORF">Dace_0268</name>
</gene>
<dbReference type="PANTHER" id="PTHR13932">
    <property type="entry name" value="COPROPORPHYRINIGEN III OXIDASE"/>
    <property type="match status" value="1"/>
</dbReference>
<dbReference type="SFLD" id="SFLDS00029">
    <property type="entry name" value="Radical_SAM"/>
    <property type="match status" value="1"/>
</dbReference>
<dbReference type="InterPro" id="IPR004559">
    <property type="entry name" value="HemW-like"/>
</dbReference>
<evidence type="ECO:0000256" key="1">
    <source>
        <dbReference type="ARBA" id="ARBA00001966"/>
    </source>
</evidence>
<evidence type="ECO:0000256" key="5">
    <source>
        <dbReference type="ARBA" id="ARBA00022691"/>
    </source>
</evidence>
<dbReference type="AlphaFoldDB" id="Q1JW07"/>
<dbReference type="InterPro" id="IPR034505">
    <property type="entry name" value="Coproporphyrinogen-III_oxidase"/>
</dbReference>
<comment type="subcellular location">
    <subcellularLocation>
        <location evidence="10">Cytoplasm</location>
    </subcellularLocation>
</comment>
<dbReference type="GO" id="GO:0051539">
    <property type="term" value="F:4 iron, 4 sulfur cluster binding"/>
    <property type="evidence" value="ECO:0007669"/>
    <property type="project" value="UniProtKB-UniRule"/>
</dbReference>
<evidence type="ECO:0000256" key="9">
    <source>
        <dbReference type="ARBA" id="ARBA00023186"/>
    </source>
</evidence>
<dbReference type="PANTHER" id="PTHR13932:SF5">
    <property type="entry name" value="RADICAL S-ADENOSYL METHIONINE DOMAIN-CONTAINING PROTEIN 1, MITOCHONDRIAL"/>
    <property type="match status" value="1"/>
</dbReference>
<dbReference type="Pfam" id="PF04055">
    <property type="entry name" value="Radical_SAM"/>
    <property type="match status" value="1"/>
</dbReference>
<keyword evidence="8 10" id="KW-0411">Iron-sulfur</keyword>
<comment type="function">
    <text evidence="10">Probably acts as a heme chaperone, transferring heme to an unknown acceptor. Binds one molecule of heme per monomer, possibly covalently. Binds 1 [4Fe-4S] cluster. The cluster is coordinated with 3 cysteines and an exchangeable S-adenosyl-L-methionine.</text>
</comment>
<dbReference type="GO" id="GO:0046872">
    <property type="term" value="F:metal ion binding"/>
    <property type="evidence" value="ECO:0007669"/>
    <property type="project" value="UniProtKB-UniRule"/>
</dbReference>
<reference evidence="12" key="2">
    <citation type="submission" date="2006-05" db="EMBL/GenBank/DDBJ databases">
        <title>Sequencing of the draft genome and assembly of Desulfuromonas acetoxidans DSM 684.</title>
        <authorList>
            <consortium name="US DOE Joint Genome Institute (JGI-PGF)"/>
            <person name="Copeland A."/>
            <person name="Lucas S."/>
            <person name="Lapidus A."/>
            <person name="Barry K."/>
            <person name="Detter J.C."/>
            <person name="Glavina del Rio T."/>
            <person name="Hammon N."/>
            <person name="Israni S."/>
            <person name="Dalin E."/>
            <person name="Tice H."/>
            <person name="Bruce D."/>
            <person name="Pitluck S."/>
            <person name="Richardson P."/>
        </authorList>
    </citation>
    <scope>NUCLEOTIDE SEQUENCE [LARGE SCALE GENOMIC DNA]</scope>
    <source>
        <strain evidence="12">DSM 684</strain>
    </source>
</reference>
<dbReference type="GO" id="GO:0006779">
    <property type="term" value="P:porphyrin-containing compound biosynthetic process"/>
    <property type="evidence" value="ECO:0007669"/>
    <property type="project" value="InterPro"/>
</dbReference>
<dbReference type="SMART" id="SM00729">
    <property type="entry name" value="Elp3"/>
    <property type="match status" value="1"/>
</dbReference>
<dbReference type="EMBL" id="AAEW02000027">
    <property type="protein sequence ID" value="EAT14439.1"/>
    <property type="molecule type" value="Genomic_DNA"/>
</dbReference>
<dbReference type="NCBIfam" id="TIGR00539">
    <property type="entry name" value="hemN_rel"/>
    <property type="match status" value="1"/>
</dbReference>
<keyword evidence="6 10" id="KW-0479">Metal-binding</keyword>
<evidence type="ECO:0000256" key="3">
    <source>
        <dbReference type="ARBA" id="ARBA00017228"/>
    </source>
</evidence>
<evidence type="ECO:0000256" key="6">
    <source>
        <dbReference type="ARBA" id="ARBA00022723"/>
    </source>
</evidence>
<evidence type="ECO:0000256" key="4">
    <source>
        <dbReference type="ARBA" id="ARBA00022617"/>
    </source>
</evidence>
<evidence type="ECO:0000313" key="13">
    <source>
        <dbReference type="Proteomes" id="UP000005695"/>
    </source>
</evidence>